<dbReference type="SUPFAM" id="SSF52540">
    <property type="entry name" value="P-loop containing nucleoside triphosphate hydrolases"/>
    <property type="match status" value="1"/>
</dbReference>
<gene>
    <name evidence="2" type="ORF">CSA25_06125</name>
</gene>
<dbReference type="Proteomes" id="UP000231203">
    <property type="component" value="Unassembled WGS sequence"/>
</dbReference>
<dbReference type="InterPro" id="IPR011646">
    <property type="entry name" value="KAP_P-loop"/>
</dbReference>
<dbReference type="EMBL" id="PDTI01000055">
    <property type="protein sequence ID" value="PIE62227.1"/>
    <property type="molecule type" value="Genomic_DNA"/>
</dbReference>
<reference evidence="2 3" key="1">
    <citation type="submission" date="2017-10" db="EMBL/GenBank/DDBJ databases">
        <title>Novel microbial diversity and functional potential in the marine mammal oral microbiome.</title>
        <authorList>
            <person name="Dudek N.K."/>
            <person name="Sun C.L."/>
            <person name="Burstein D."/>
            <person name="Kantor R.S."/>
            <person name="Aliaga Goltsman D.S."/>
            <person name="Bik E.M."/>
            <person name="Thomas B.C."/>
            <person name="Banfield J.F."/>
            <person name="Relman D.A."/>
        </authorList>
    </citation>
    <scope>NUCLEOTIDE SEQUENCE [LARGE SCALE GENOMIC DNA]</scope>
    <source>
        <strain evidence="2">DOLJORAL78_47_202</strain>
    </source>
</reference>
<dbReference type="InterPro" id="IPR027417">
    <property type="entry name" value="P-loop_NTPase"/>
</dbReference>
<evidence type="ECO:0000259" key="1">
    <source>
        <dbReference type="Pfam" id="PF07693"/>
    </source>
</evidence>
<protein>
    <recommendedName>
        <fullName evidence="1">KAP NTPase domain-containing protein</fullName>
    </recommendedName>
</protein>
<name>A0A2G6MQ55_9BACT</name>
<evidence type="ECO:0000313" key="2">
    <source>
        <dbReference type="EMBL" id="PIE62227.1"/>
    </source>
</evidence>
<accession>A0A2G6MQ55</accession>
<feature type="domain" description="KAP NTPase" evidence="1">
    <location>
        <begin position="43"/>
        <end position="349"/>
    </location>
</feature>
<proteinExistence type="predicted"/>
<dbReference type="Gene3D" id="3.40.50.300">
    <property type="entry name" value="P-loop containing nucleotide triphosphate hydrolases"/>
    <property type="match status" value="1"/>
</dbReference>
<dbReference type="AlphaFoldDB" id="A0A2G6MQ55"/>
<organism evidence="2 3">
    <name type="scientific">Desulfobacter postgatei</name>
    <dbReference type="NCBI Taxonomy" id="2293"/>
    <lineage>
        <taxon>Bacteria</taxon>
        <taxon>Pseudomonadati</taxon>
        <taxon>Thermodesulfobacteriota</taxon>
        <taxon>Desulfobacteria</taxon>
        <taxon>Desulfobacterales</taxon>
        <taxon>Desulfobacteraceae</taxon>
        <taxon>Desulfobacter</taxon>
    </lineage>
</organism>
<dbReference type="Pfam" id="PF07693">
    <property type="entry name" value="KAP_NTPase"/>
    <property type="match status" value="1"/>
</dbReference>
<comment type="caution">
    <text evidence="2">The sequence shown here is derived from an EMBL/GenBank/DDBJ whole genome shotgun (WGS) entry which is preliminary data.</text>
</comment>
<sequence length="476" mass="55459">MGVLFFSTCLNLHSRIQFIMIGTKIFNDNWTLEDQINHYRHVKEMAELVLTCTPPYVLGIHGDWGVGKTSFLRKLHLYLSGEGCGYKNAKTLYEAHFKTECTKQENSEVIWFDAWHYQFEQNPAVALLNEIRSHFTLSKNFHDRAKKLGYAALMSLDGLTQNIGVSPGKIMAAGEKWEKEHFTQPLPSQMVRDLMENAIQTLLGKGANKRLIILVDDLDRCTGPVAFRFLEAMKVYFPLSNCVFVLGLDIRHIRRAVAAELKKSGLIPTDIDEKDRQTKAELYADDYLYKIFQYVSHLNYDTEYEKYLKHLLENSGVEDWETWSKKIVDFKLLPPNPRKIKLFVNGFSRYIEQLKKRIEKMPGKQISLDKELALIFAYLKINAHDLYRILIHEPDFWENRLKEFCTSGETNDHWALEKLTLLDESSETNSSDETPEYEYQSLFQDPSDEGLFRAAGMIRKRKEPVTDDEFNLYLFR</sequence>
<evidence type="ECO:0000313" key="3">
    <source>
        <dbReference type="Proteomes" id="UP000231203"/>
    </source>
</evidence>